<evidence type="ECO:0000259" key="3">
    <source>
        <dbReference type="Pfam" id="PF13439"/>
    </source>
</evidence>
<evidence type="ECO:0000313" key="4">
    <source>
        <dbReference type="EMBL" id="OOE12652.1"/>
    </source>
</evidence>
<evidence type="ECO:0000256" key="1">
    <source>
        <dbReference type="ARBA" id="ARBA00022679"/>
    </source>
</evidence>
<protein>
    <recommendedName>
        <fullName evidence="6">Mannosyltransferase</fullName>
    </recommendedName>
</protein>
<keyword evidence="1" id="KW-0808">Transferase</keyword>
<organism evidence="4 5">
    <name type="scientific">Fictibacillus arsenicus</name>
    <dbReference type="NCBI Taxonomy" id="255247"/>
    <lineage>
        <taxon>Bacteria</taxon>
        <taxon>Bacillati</taxon>
        <taxon>Bacillota</taxon>
        <taxon>Bacilli</taxon>
        <taxon>Bacillales</taxon>
        <taxon>Fictibacillaceae</taxon>
        <taxon>Fictibacillus</taxon>
    </lineage>
</organism>
<name>A0A1V3G8E9_9BACL</name>
<dbReference type="CDD" id="cd03809">
    <property type="entry name" value="GT4_MtfB-like"/>
    <property type="match status" value="1"/>
</dbReference>
<dbReference type="PANTHER" id="PTHR46401:SF2">
    <property type="entry name" value="GLYCOSYLTRANSFERASE WBBK-RELATED"/>
    <property type="match status" value="1"/>
</dbReference>
<dbReference type="Proteomes" id="UP000188597">
    <property type="component" value="Unassembled WGS sequence"/>
</dbReference>
<sequence length="372" mass="42890">MRIGVNLLTLSNDRYGGVEHYVKHLIEHLKKADESVKLFLFLTKPSRDIFPDFQERIIKVMLKGSKIQTEVHSRIQEHQIDVWFSPVHKSYIPNIHVPSVATIHDVLHTRYPQFVPGEFQENNRYYEKFTPSFDAVLTVSEFSKNAISKHLHIPKEKISAIYPDAPETFNHYRERFQNNRITEELESGFALYPASYNPHKNHLNLLKAIVFLRDHHKKRIPLVLTGFAAPDNRTFQSVLSFIRNYSLQNQVKILGYVATEAMPDLYAKASFLVFPSLYEGFGIPLVEAMKSKCPIICSNRASIPEITGDAALPFNPEKPEDIANKMLRILHSETKNALISKGMVRSKIFSWDNCAKETLAVFQQVIKRKDKR</sequence>
<feature type="domain" description="Glycosyltransferase subfamily 4-like N-terminal" evidence="3">
    <location>
        <begin position="15"/>
        <end position="163"/>
    </location>
</feature>
<dbReference type="AlphaFoldDB" id="A0A1V3G8E9"/>
<accession>A0A1V3G8E9</accession>
<dbReference type="RefSeq" id="WP_171978877.1">
    <property type="nucleotide sequence ID" value="NZ_MQMF01000002.1"/>
</dbReference>
<evidence type="ECO:0008006" key="6">
    <source>
        <dbReference type="Google" id="ProtNLM"/>
    </source>
</evidence>
<dbReference type="Pfam" id="PF13439">
    <property type="entry name" value="Glyco_transf_4"/>
    <property type="match status" value="1"/>
</dbReference>
<dbReference type="EMBL" id="MQMF01000002">
    <property type="protein sequence ID" value="OOE12652.1"/>
    <property type="molecule type" value="Genomic_DNA"/>
</dbReference>
<dbReference type="GO" id="GO:0016757">
    <property type="term" value="F:glycosyltransferase activity"/>
    <property type="evidence" value="ECO:0007669"/>
    <property type="project" value="InterPro"/>
</dbReference>
<dbReference type="Pfam" id="PF00534">
    <property type="entry name" value="Glycos_transf_1"/>
    <property type="match status" value="1"/>
</dbReference>
<evidence type="ECO:0000313" key="5">
    <source>
        <dbReference type="Proteomes" id="UP000188597"/>
    </source>
</evidence>
<dbReference type="Gene3D" id="3.40.50.2000">
    <property type="entry name" value="Glycogen Phosphorylase B"/>
    <property type="match status" value="2"/>
</dbReference>
<reference evidence="4 5" key="1">
    <citation type="submission" date="2016-11" db="EMBL/GenBank/DDBJ databases">
        <authorList>
            <person name="Jaros S."/>
            <person name="Januszkiewicz K."/>
            <person name="Wedrychowicz H."/>
        </authorList>
    </citation>
    <scope>NUCLEOTIDE SEQUENCE [LARGE SCALE GENOMIC DNA]</scope>
    <source>
        <strain evidence="4 5">Con a/3</strain>
    </source>
</reference>
<proteinExistence type="predicted"/>
<comment type="caution">
    <text evidence="4">The sequence shown here is derived from an EMBL/GenBank/DDBJ whole genome shotgun (WGS) entry which is preliminary data.</text>
</comment>
<dbReference type="InterPro" id="IPR028098">
    <property type="entry name" value="Glyco_trans_4-like_N"/>
</dbReference>
<dbReference type="SUPFAM" id="SSF53756">
    <property type="entry name" value="UDP-Glycosyltransferase/glycogen phosphorylase"/>
    <property type="match status" value="1"/>
</dbReference>
<feature type="domain" description="Glycosyl transferase family 1" evidence="2">
    <location>
        <begin position="183"/>
        <end position="337"/>
    </location>
</feature>
<evidence type="ECO:0000259" key="2">
    <source>
        <dbReference type="Pfam" id="PF00534"/>
    </source>
</evidence>
<dbReference type="PANTHER" id="PTHR46401">
    <property type="entry name" value="GLYCOSYLTRANSFERASE WBBK-RELATED"/>
    <property type="match status" value="1"/>
</dbReference>
<gene>
    <name evidence="4" type="ORF">UN64_11330</name>
</gene>
<dbReference type="InterPro" id="IPR001296">
    <property type="entry name" value="Glyco_trans_1"/>
</dbReference>